<keyword evidence="5 12" id="KW-0963">Cytoplasm</keyword>
<dbReference type="GO" id="GO:0005737">
    <property type="term" value="C:cytoplasm"/>
    <property type="evidence" value="ECO:0007669"/>
    <property type="project" value="UniProtKB-SubCell"/>
</dbReference>
<evidence type="ECO:0000256" key="9">
    <source>
        <dbReference type="ARBA" id="ARBA00022691"/>
    </source>
</evidence>
<evidence type="ECO:0000259" key="13">
    <source>
        <dbReference type="Pfam" id="PF04452"/>
    </source>
</evidence>
<keyword evidence="16" id="KW-1185">Reference proteome</keyword>
<dbReference type="SUPFAM" id="SSF88697">
    <property type="entry name" value="PUA domain-like"/>
    <property type="match status" value="1"/>
</dbReference>
<keyword evidence="9 12" id="KW-0949">S-adenosyl-L-methionine</keyword>
<evidence type="ECO:0000313" key="15">
    <source>
        <dbReference type="EMBL" id="TCJ12905.1"/>
    </source>
</evidence>
<reference evidence="15 16" key="1">
    <citation type="submission" date="2019-03" db="EMBL/GenBank/DDBJ databases">
        <title>Genome sequence of Thiobacillaceae bacterium LSR1, a sulfur-oxidizing bacterium isolated from freshwater sediment.</title>
        <authorList>
            <person name="Li S."/>
        </authorList>
    </citation>
    <scope>NUCLEOTIDE SEQUENCE [LARGE SCALE GENOMIC DNA]</scope>
    <source>
        <strain evidence="15 16">LSR1</strain>
    </source>
</reference>
<dbReference type="Gene3D" id="2.40.240.20">
    <property type="entry name" value="Hypothetical PUA domain-like, domain 1"/>
    <property type="match status" value="1"/>
</dbReference>
<dbReference type="EC" id="2.1.1.193" evidence="3 12"/>
<dbReference type="PIRSF" id="PIRSF015601">
    <property type="entry name" value="MTase_slr0722"/>
    <property type="match status" value="1"/>
</dbReference>
<evidence type="ECO:0000256" key="12">
    <source>
        <dbReference type="PIRNR" id="PIRNR015601"/>
    </source>
</evidence>
<dbReference type="InterPro" id="IPR046887">
    <property type="entry name" value="RsmE_PUA-like"/>
</dbReference>
<gene>
    <name evidence="15" type="ORF">EZJ19_11795</name>
</gene>
<dbReference type="GO" id="GO:0070475">
    <property type="term" value="P:rRNA base methylation"/>
    <property type="evidence" value="ECO:0007669"/>
    <property type="project" value="TreeGrafter"/>
</dbReference>
<proteinExistence type="inferred from homology"/>
<dbReference type="GO" id="GO:0070042">
    <property type="term" value="F:rRNA (uridine-N3-)-methyltransferase activity"/>
    <property type="evidence" value="ECO:0007669"/>
    <property type="project" value="TreeGrafter"/>
</dbReference>
<evidence type="ECO:0000256" key="3">
    <source>
        <dbReference type="ARBA" id="ARBA00012328"/>
    </source>
</evidence>
<comment type="catalytic activity">
    <reaction evidence="11 12">
        <text>uridine(1498) in 16S rRNA + S-adenosyl-L-methionine = N(3)-methyluridine(1498) in 16S rRNA + S-adenosyl-L-homocysteine + H(+)</text>
        <dbReference type="Rhea" id="RHEA:42920"/>
        <dbReference type="Rhea" id="RHEA-COMP:10283"/>
        <dbReference type="Rhea" id="RHEA-COMP:10284"/>
        <dbReference type="ChEBI" id="CHEBI:15378"/>
        <dbReference type="ChEBI" id="CHEBI:57856"/>
        <dbReference type="ChEBI" id="CHEBI:59789"/>
        <dbReference type="ChEBI" id="CHEBI:65315"/>
        <dbReference type="ChEBI" id="CHEBI:74502"/>
        <dbReference type="EC" id="2.1.1.193"/>
    </reaction>
</comment>
<dbReference type="InterPro" id="IPR006700">
    <property type="entry name" value="RsmE"/>
</dbReference>
<evidence type="ECO:0000256" key="5">
    <source>
        <dbReference type="ARBA" id="ARBA00022490"/>
    </source>
</evidence>
<evidence type="ECO:0000256" key="8">
    <source>
        <dbReference type="ARBA" id="ARBA00022679"/>
    </source>
</evidence>
<dbReference type="InterPro" id="IPR015947">
    <property type="entry name" value="PUA-like_sf"/>
</dbReference>
<evidence type="ECO:0000256" key="7">
    <source>
        <dbReference type="ARBA" id="ARBA00022603"/>
    </source>
</evidence>
<dbReference type="Pfam" id="PF04452">
    <property type="entry name" value="Methyltrans_RNA"/>
    <property type="match status" value="1"/>
</dbReference>
<keyword evidence="6 12" id="KW-0698">rRNA processing</keyword>
<dbReference type="Gene3D" id="3.40.1280.10">
    <property type="match status" value="1"/>
</dbReference>
<dbReference type="Proteomes" id="UP000295443">
    <property type="component" value="Unassembled WGS sequence"/>
</dbReference>
<evidence type="ECO:0000313" key="16">
    <source>
        <dbReference type="Proteomes" id="UP000295443"/>
    </source>
</evidence>
<dbReference type="CDD" id="cd18084">
    <property type="entry name" value="RsmE-like"/>
    <property type="match status" value="1"/>
</dbReference>
<evidence type="ECO:0000256" key="1">
    <source>
        <dbReference type="ARBA" id="ARBA00004496"/>
    </source>
</evidence>
<dbReference type="Pfam" id="PF20260">
    <property type="entry name" value="PUA_4"/>
    <property type="match status" value="1"/>
</dbReference>
<comment type="subcellular location">
    <subcellularLocation>
        <location evidence="1 12">Cytoplasm</location>
    </subcellularLocation>
</comment>
<keyword evidence="7 12" id="KW-0489">Methyltransferase</keyword>
<protein>
    <recommendedName>
        <fullName evidence="4 12">Ribosomal RNA small subunit methyltransferase E</fullName>
        <ecNumber evidence="3 12">2.1.1.193</ecNumber>
    </recommendedName>
</protein>
<feature type="domain" description="Ribosomal RNA small subunit methyltransferase E PUA-like" evidence="14">
    <location>
        <begin position="20"/>
        <end position="60"/>
    </location>
</feature>
<dbReference type="SUPFAM" id="SSF75217">
    <property type="entry name" value="alpha/beta knot"/>
    <property type="match status" value="1"/>
</dbReference>
<dbReference type="InterPro" id="IPR046886">
    <property type="entry name" value="RsmE_MTase_dom"/>
</dbReference>
<dbReference type="InterPro" id="IPR029026">
    <property type="entry name" value="tRNA_m1G_MTases_N"/>
</dbReference>
<dbReference type="PANTHER" id="PTHR30027:SF3">
    <property type="entry name" value="16S RRNA (URACIL(1498)-N(3))-METHYLTRANSFERASE"/>
    <property type="match status" value="1"/>
</dbReference>
<dbReference type="InterPro" id="IPR029028">
    <property type="entry name" value="Alpha/beta_knot_MTases"/>
</dbReference>
<evidence type="ECO:0000256" key="4">
    <source>
        <dbReference type="ARBA" id="ARBA00013673"/>
    </source>
</evidence>
<evidence type="ECO:0000256" key="11">
    <source>
        <dbReference type="ARBA" id="ARBA00047944"/>
    </source>
</evidence>
<organism evidence="15 16">
    <name type="scientific">Parasulfuritortus cantonensis</name>
    <dbReference type="NCBI Taxonomy" id="2528202"/>
    <lineage>
        <taxon>Bacteria</taxon>
        <taxon>Pseudomonadati</taxon>
        <taxon>Pseudomonadota</taxon>
        <taxon>Betaproteobacteria</taxon>
        <taxon>Nitrosomonadales</taxon>
        <taxon>Thiobacillaceae</taxon>
        <taxon>Parasulfuritortus</taxon>
    </lineage>
</organism>
<accession>A0A4R1B8F8</accession>
<sequence>MPIPRFHCAMPLPPGRRVALPDAVARHAVGVLRLRDGDDVILFNGDGSECLGQLIRTGKGAEVDLKATCAPARESPFAITLVQGVSSGERMDYTLQKAVELGVTRIQPIMMKRTIVRLDEDKRVKRRQHWQGVVIAACEQCGRNHLPEVDPILDFHEWLATASARDGVRLLLDPEASQRLRELPAPAGAVTLLAGPEGGFDPNEREMLRRLGFLPMSLGPRILRTETAAITAMAVIQGLWGDI</sequence>
<dbReference type="NCBIfam" id="NF008692">
    <property type="entry name" value="PRK11713.1-5"/>
    <property type="match status" value="1"/>
</dbReference>
<dbReference type="EMBL" id="SJZB01000042">
    <property type="protein sequence ID" value="TCJ12905.1"/>
    <property type="molecule type" value="Genomic_DNA"/>
</dbReference>
<comment type="similarity">
    <text evidence="2 12">Belongs to the RNA methyltransferase RsmE family.</text>
</comment>
<keyword evidence="8 12" id="KW-0808">Transferase</keyword>
<comment type="function">
    <text evidence="10 12">Specifically methylates the N3 position of the uracil ring of uridine 1498 (m3U1498) in 16S rRNA. Acts on the fully assembled 30S ribosomal subunit.</text>
</comment>
<dbReference type="RefSeq" id="WP_131447808.1">
    <property type="nucleotide sequence ID" value="NZ_SJZB01000042.1"/>
</dbReference>
<dbReference type="PANTHER" id="PTHR30027">
    <property type="entry name" value="RIBOSOMAL RNA SMALL SUBUNIT METHYLTRANSFERASE E"/>
    <property type="match status" value="1"/>
</dbReference>
<evidence type="ECO:0000256" key="10">
    <source>
        <dbReference type="ARBA" id="ARBA00025699"/>
    </source>
</evidence>
<evidence type="ECO:0000259" key="14">
    <source>
        <dbReference type="Pfam" id="PF20260"/>
    </source>
</evidence>
<dbReference type="OrthoDB" id="9815641at2"/>
<evidence type="ECO:0000256" key="6">
    <source>
        <dbReference type="ARBA" id="ARBA00022552"/>
    </source>
</evidence>
<name>A0A4R1B8F8_9PROT</name>
<dbReference type="AlphaFoldDB" id="A0A4R1B8F8"/>
<evidence type="ECO:0000256" key="2">
    <source>
        <dbReference type="ARBA" id="ARBA00005528"/>
    </source>
</evidence>
<dbReference type="NCBIfam" id="TIGR00046">
    <property type="entry name" value="RsmE family RNA methyltransferase"/>
    <property type="match status" value="1"/>
</dbReference>
<comment type="caution">
    <text evidence="15">The sequence shown here is derived from an EMBL/GenBank/DDBJ whole genome shotgun (WGS) entry which is preliminary data.</text>
</comment>
<feature type="domain" description="Ribosomal RNA small subunit methyltransferase E methyltransferase" evidence="13">
    <location>
        <begin position="74"/>
        <end position="237"/>
    </location>
</feature>